<dbReference type="InterPro" id="IPR006035">
    <property type="entry name" value="Ureohydrolase"/>
</dbReference>
<dbReference type="SUPFAM" id="SSF52768">
    <property type="entry name" value="Arginase/deacetylase"/>
    <property type="match status" value="1"/>
</dbReference>
<keyword evidence="6" id="KW-0479">Metal-binding</keyword>
<dbReference type="PANTHER" id="PTHR43782">
    <property type="entry name" value="ARGINASE"/>
    <property type="match status" value="1"/>
</dbReference>
<dbReference type="GO" id="GO:0004053">
    <property type="term" value="F:arginase activity"/>
    <property type="evidence" value="ECO:0007669"/>
    <property type="project" value="UniProtKB-EC"/>
</dbReference>
<comment type="pathway">
    <text evidence="2">Nitrogen metabolism; urea cycle; L-ornithine and urea from L-arginine: step 1/1.</text>
</comment>
<comment type="similarity">
    <text evidence="10 11">Belongs to the arginase family.</text>
</comment>
<dbReference type="GO" id="GO:0006525">
    <property type="term" value="P:arginine metabolic process"/>
    <property type="evidence" value="ECO:0007669"/>
    <property type="project" value="UniProtKB-KW"/>
</dbReference>
<dbReference type="InterPro" id="IPR020855">
    <property type="entry name" value="Ureohydrolase_Mn_BS"/>
</dbReference>
<evidence type="ECO:0000256" key="1">
    <source>
        <dbReference type="ARBA" id="ARBA00001936"/>
    </source>
</evidence>
<dbReference type="UniPathway" id="UPA00158">
    <property type="reaction ID" value="UER00270"/>
</dbReference>
<evidence type="ECO:0000256" key="7">
    <source>
        <dbReference type="ARBA" id="ARBA00022801"/>
    </source>
</evidence>
<accession>A0A370GHS2</accession>
<evidence type="ECO:0000256" key="10">
    <source>
        <dbReference type="PROSITE-ProRule" id="PRU00742"/>
    </source>
</evidence>
<organism evidence="12 13">
    <name type="scientific">Aquicella lusitana</name>
    <dbReference type="NCBI Taxonomy" id="254246"/>
    <lineage>
        <taxon>Bacteria</taxon>
        <taxon>Pseudomonadati</taxon>
        <taxon>Pseudomonadota</taxon>
        <taxon>Gammaproteobacteria</taxon>
        <taxon>Legionellales</taxon>
        <taxon>Coxiellaceae</taxon>
        <taxon>Aquicella</taxon>
    </lineage>
</organism>
<comment type="caution">
    <text evidence="12">The sequence shown here is derived from an EMBL/GenBank/DDBJ whole genome shotgun (WGS) entry which is preliminary data.</text>
</comment>
<dbReference type="PANTHER" id="PTHR43782:SF3">
    <property type="entry name" value="ARGINASE"/>
    <property type="match status" value="1"/>
</dbReference>
<dbReference type="Pfam" id="PF00491">
    <property type="entry name" value="Arginase"/>
    <property type="match status" value="1"/>
</dbReference>
<evidence type="ECO:0000256" key="5">
    <source>
        <dbReference type="ARBA" id="ARBA00022503"/>
    </source>
</evidence>
<dbReference type="RefSeq" id="WP_170131817.1">
    <property type="nucleotide sequence ID" value="NZ_LR699114.1"/>
</dbReference>
<evidence type="ECO:0000256" key="6">
    <source>
        <dbReference type="ARBA" id="ARBA00022723"/>
    </source>
</evidence>
<gene>
    <name evidence="12" type="ORF">C8D86_11348</name>
</gene>
<dbReference type="CDD" id="cd09989">
    <property type="entry name" value="Arginase"/>
    <property type="match status" value="1"/>
</dbReference>
<dbReference type="InterPro" id="IPR023696">
    <property type="entry name" value="Ureohydrolase_dom_sf"/>
</dbReference>
<dbReference type="Gene3D" id="3.40.800.10">
    <property type="entry name" value="Ureohydrolase domain"/>
    <property type="match status" value="1"/>
</dbReference>
<reference evidence="12 13" key="1">
    <citation type="submission" date="2018-07" db="EMBL/GenBank/DDBJ databases">
        <title>Genomic Encyclopedia of Type Strains, Phase IV (KMG-IV): sequencing the most valuable type-strain genomes for metagenomic binning, comparative biology and taxonomic classification.</title>
        <authorList>
            <person name="Goeker M."/>
        </authorList>
    </citation>
    <scope>NUCLEOTIDE SEQUENCE [LARGE SCALE GENOMIC DNA]</scope>
    <source>
        <strain evidence="12 13">DSM 16500</strain>
    </source>
</reference>
<proteinExistence type="inferred from homology"/>
<dbReference type="Proteomes" id="UP000254720">
    <property type="component" value="Unassembled WGS sequence"/>
</dbReference>
<evidence type="ECO:0000256" key="11">
    <source>
        <dbReference type="RuleBase" id="RU003684"/>
    </source>
</evidence>
<keyword evidence="13" id="KW-1185">Reference proteome</keyword>
<dbReference type="PROSITE" id="PS51409">
    <property type="entry name" value="ARGINASE_2"/>
    <property type="match status" value="1"/>
</dbReference>
<dbReference type="GO" id="GO:0000050">
    <property type="term" value="P:urea cycle"/>
    <property type="evidence" value="ECO:0007669"/>
    <property type="project" value="UniProtKB-UniPathway"/>
</dbReference>
<keyword evidence="8" id="KW-0464">Manganese</keyword>
<dbReference type="AlphaFoldDB" id="A0A370GHS2"/>
<comment type="catalytic activity">
    <reaction evidence="9">
        <text>L-arginine + H2O = urea + L-ornithine</text>
        <dbReference type="Rhea" id="RHEA:20569"/>
        <dbReference type="ChEBI" id="CHEBI:15377"/>
        <dbReference type="ChEBI" id="CHEBI:16199"/>
        <dbReference type="ChEBI" id="CHEBI:32682"/>
        <dbReference type="ChEBI" id="CHEBI:46911"/>
        <dbReference type="EC" id="3.5.3.1"/>
    </reaction>
</comment>
<keyword evidence="5" id="KW-0056">Arginine metabolism</keyword>
<dbReference type="GO" id="GO:0005829">
    <property type="term" value="C:cytosol"/>
    <property type="evidence" value="ECO:0007669"/>
    <property type="project" value="TreeGrafter"/>
</dbReference>
<dbReference type="PRINTS" id="PR00116">
    <property type="entry name" value="ARGINASE"/>
</dbReference>
<comment type="cofactor">
    <cofactor evidence="1">
        <name>Mn(2+)</name>
        <dbReference type="ChEBI" id="CHEBI:29035"/>
    </cofactor>
</comment>
<dbReference type="EC" id="3.5.3.1" evidence="3"/>
<dbReference type="InterPro" id="IPR014033">
    <property type="entry name" value="Arginase"/>
</dbReference>
<dbReference type="GO" id="GO:0030145">
    <property type="term" value="F:manganese ion binding"/>
    <property type="evidence" value="ECO:0007669"/>
    <property type="project" value="TreeGrafter"/>
</dbReference>
<evidence type="ECO:0000256" key="9">
    <source>
        <dbReference type="ARBA" id="ARBA00047391"/>
    </source>
</evidence>
<evidence type="ECO:0000313" key="13">
    <source>
        <dbReference type="Proteomes" id="UP000254720"/>
    </source>
</evidence>
<evidence type="ECO:0000256" key="4">
    <source>
        <dbReference type="ARBA" id="ARBA00018123"/>
    </source>
</evidence>
<evidence type="ECO:0000256" key="3">
    <source>
        <dbReference type="ARBA" id="ARBA00012168"/>
    </source>
</evidence>
<evidence type="ECO:0000256" key="2">
    <source>
        <dbReference type="ARBA" id="ARBA00005098"/>
    </source>
</evidence>
<name>A0A370GHS2_9COXI</name>
<keyword evidence="7 11" id="KW-0378">Hydrolase</keyword>
<protein>
    <recommendedName>
        <fullName evidence="4">Arginase</fullName>
        <ecNumber evidence="3">3.5.3.1</ecNumber>
    </recommendedName>
</protein>
<dbReference type="EMBL" id="QQAX01000013">
    <property type="protein sequence ID" value="RDI42719.1"/>
    <property type="molecule type" value="Genomic_DNA"/>
</dbReference>
<evidence type="ECO:0000256" key="8">
    <source>
        <dbReference type="ARBA" id="ARBA00023211"/>
    </source>
</evidence>
<sequence>MAGDKLHLIGYASGAAGANPHCGEGPLVIQQSSFLSALTNAGMAIQWEAMIHPAVLSTSVLRIDEIVQQLCEALAKKVSVLVSQKQFLVVIGGDHTCAIGTWSGVYDAVHQEGDIGLIWIDAHMDSHTPETSESGRLHGMPLASLMGYGYPTLTSILHYGPKLKPENICLIGVRSFERGEAELLKRLNVRVYLMEEIKERGLSIVIQEAADRIRSQTVAYGLSLDLDSIDPKEAPGVGVPEPDGIHGGDLLSSLSSLVADPKLAAMEIVEFDPERDRDQITEKLIIRFLEILVKAKK</sequence>
<dbReference type="PROSITE" id="PS01053">
    <property type="entry name" value="ARGINASE_1"/>
    <property type="match status" value="1"/>
</dbReference>
<evidence type="ECO:0000313" key="12">
    <source>
        <dbReference type="EMBL" id="RDI42719.1"/>
    </source>
</evidence>